<sequence length="157" mass="18410">MYIAIFALIAWIIIVVFVLVPKRLTITEMIFLYFIIGIQTVTLFTLLDVSLQWVPVTRDVEKSLALHICRFIIIPLLLILAAGILNSPLRFKWRWGIGVSILMLLLVDDWLMRHFEMIIFRHWNYLYALIMYALFIGALTLISRWFIRLGRGGLKQT</sequence>
<protein>
    <submittedName>
        <fullName evidence="1">Uncharacterized protein</fullName>
    </submittedName>
</protein>
<organism evidence="1 2">
    <name type="scientific">Robertmurraya yapensis</name>
    <name type="common">ex Hitch et al 2024</name>
    <dbReference type="NCBI Taxonomy" id="3133160"/>
    <lineage>
        <taxon>Bacteria</taxon>
        <taxon>Bacillati</taxon>
        <taxon>Bacillota</taxon>
        <taxon>Bacilli</taxon>
        <taxon>Bacillales</taxon>
        <taxon>Bacillaceae</taxon>
        <taxon>Robertmurraya</taxon>
    </lineage>
</organism>
<comment type="caution">
    <text evidence="1">The sequence shown here is derived from an EMBL/GenBank/DDBJ whole genome shotgun (WGS) entry which is preliminary data.</text>
</comment>
<reference evidence="1" key="1">
    <citation type="submission" date="2024-03" db="EMBL/GenBank/DDBJ databases">
        <title>Human intestinal bacterial collection.</title>
        <authorList>
            <person name="Pauvert C."/>
            <person name="Hitch T.C.A."/>
            <person name="Clavel T."/>
        </authorList>
    </citation>
    <scope>NUCLEOTIDE SEQUENCE</scope>
    <source>
        <strain evidence="1">CLA-AA-H227</strain>
    </source>
</reference>
<name>A0ACC6SGW3_9BACI</name>
<keyword evidence="2" id="KW-1185">Reference proteome</keyword>
<dbReference type="Proteomes" id="UP001439875">
    <property type="component" value="Unassembled WGS sequence"/>
</dbReference>
<proteinExistence type="predicted"/>
<evidence type="ECO:0000313" key="2">
    <source>
        <dbReference type="Proteomes" id="UP001439875"/>
    </source>
</evidence>
<gene>
    <name evidence="1" type="ORF">WMO40_21620</name>
</gene>
<dbReference type="EMBL" id="JBBMEW010000031">
    <property type="protein sequence ID" value="MEQ2529279.1"/>
    <property type="molecule type" value="Genomic_DNA"/>
</dbReference>
<evidence type="ECO:0000313" key="1">
    <source>
        <dbReference type="EMBL" id="MEQ2529279.1"/>
    </source>
</evidence>
<accession>A0ACC6SGW3</accession>